<name>A0ABW3HK99_9BACL</name>
<feature type="non-terminal residue" evidence="1">
    <location>
        <position position="1"/>
    </location>
</feature>
<comment type="caution">
    <text evidence="1">The sequence shown here is derived from an EMBL/GenBank/DDBJ whole genome shotgun (WGS) entry which is preliminary data.</text>
</comment>
<evidence type="ECO:0000313" key="2">
    <source>
        <dbReference type="Proteomes" id="UP001596989"/>
    </source>
</evidence>
<dbReference type="EMBL" id="JBHTJZ010000003">
    <property type="protein sequence ID" value="MFD0957918.1"/>
    <property type="molecule type" value="Genomic_DNA"/>
</dbReference>
<proteinExistence type="predicted"/>
<accession>A0ABW3HK99</accession>
<gene>
    <name evidence="1" type="ORF">ACFQ2I_00750</name>
</gene>
<dbReference type="RefSeq" id="WP_377561537.1">
    <property type="nucleotide sequence ID" value="NZ_JBHTJZ010000003.1"/>
</dbReference>
<dbReference type="Proteomes" id="UP001596989">
    <property type="component" value="Unassembled WGS sequence"/>
</dbReference>
<sequence length="61" mass="7271">RFSMSDFPEWLQKRRYMSNVYFNASAKGCFSIKLLTASKAAGMLYCYFRYPVFKEQLFFAD</sequence>
<reference evidence="2" key="1">
    <citation type="journal article" date="2019" name="Int. J. Syst. Evol. Microbiol.">
        <title>The Global Catalogue of Microorganisms (GCM) 10K type strain sequencing project: providing services to taxonomists for standard genome sequencing and annotation.</title>
        <authorList>
            <consortium name="The Broad Institute Genomics Platform"/>
            <consortium name="The Broad Institute Genome Sequencing Center for Infectious Disease"/>
            <person name="Wu L."/>
            <person name="Ma J."/>
        </authorList>
    </citation>
    <scope>NUCLEOTIDE SEQUENCE [LARGE SCALE GENOMIC DNA]</scope>
    <source>
        <strain evidence="2">CCUG 59129</strain>
    </source>
</reference>
<organism evidence="1 2">
    <name type="scientific">Paenibacillus chungangensis</name>
    <dbReference type="NCBI Taxonomy" id="696535"/>
    <lineage>
        <taxon>Bacteria</taxon>
        <taxon>Bacillati</taxon>
        <taxon>Bacillota</taxon>
        <taxon>Bacilli</taxon>
        <taxon>Bacillales</taxon>
        <taxon>Paenibacillaceae</taxon>
        <taxon>Paenibacillus</taxon>
    </lineage>
</organism>
<keyword evidence="2" id="KW-1185">Reference proteome</keyword>
<evidence type="ECO:0000313" key="1">
    <source>
        <dbReference type="EMBL" id="MFD0957918.1"/>
    </source>
</evidence>
<protein>
    <submittedName>
        <fullName evidence="1">Uncharacterized protein</fullName>
    </submittedName>
</protein>